<keyword evidence="1" id="KW-0479">Metal-binding</keyword>
<accession>A0A937I6R2</accession>
<feature type="domain" description="YutG/PgpA" evidence="3">
    <location>
        <begin position="13"/>
        <end position="155"/>
    </location>
</feature>
<keyword evidence="1" id="KW-0442">Lipid degradation</keyword>
<dbReference type="Gene3D" id="1.10.3760.10">
    <property type="entry name" value="PgpA-like"/>
    <property type="match status" value="1"/>
</dbReference>
<keyword evidence="1 2" id="KW-0472">Membrane</keyword>
<proteinExistence type="predicted"/>
<dbReference type="CDD" id="cd06971">
    <property type="entry name" value="PgpA"/>
    <property type="match status" value="1"/>
</dbReference>
<dbReference type="GO" id="GO:0009395">
    <property type="term" value="P:phospholipid catabolic process"/>
    <property type="evidence" value="ECO:0007669"/>
    <property type="project" value="UniProtKB-KW"/>
</dbReference>
<evidence type="ECO:0000259" key="3">
    <source>
        <dbReference type="Pfam" id="PF04608"/>
    </source>
</evidence>
<keyword evidence="1" id="KW-0460">Magnesium</keyword>
<keyword evidence="1" id="KW-1208">Phospholipid metabolism</keyword>
<comment type="cofactor">
    <cofactor evidence="1">
        <name>Mg(2+)</name>
        <dbReference type="ChEBI" id="CHEBI:18420"/>
    </cofactor>
</comment>
<dbReference type="PANTHER" id="PTHR36305">
    <property type="entry name" value="PHOSPHATIDYLGLYCEROPHOSPHATASE A"/>
    <property type="match status" value="1"/>
</dbReference>
<dbReference type="EMBL" id="JADHQD010000003">
    <property type="protein sequence ID" value="MBL6817917.1"/>
    <property type="molecule type" value="Genomic_DNA"/>
</dbReference>
<sequence length="161" mass="18085">MSNFPNLNNPSHLIATLGGVGNAKFAPGTFGSLVSLVLFVIFSHYINMEWIILGITFYAIWLCDKISKDLIEKDHKAIVIDELVGMWIAAYPVIYLFTQNQRVLYVVFAFIFFRLFDILKPFPISYIDQNLKGGMGIVLDDVVAGIFAAIISTLLMNLIFV</sequence>
<dbReference type="AlphaFoldDB" id="A0A937I6R2"/>
<keyword evidence="1" id="KW-0595">Phospholipid degradation</keyword>
<keyword evidence="1" id="KW-1003">Cell membrane</keyword>
<comment type="subcellular location">
    <subcellularLocation>
        <location evidence="1">Cell inner membrane</location>
        <topology evidence="1">Multi-pass membrane protein</topology>
    </subcellularLocation>
</comment>
<dbReference type="SUPFAM" id="SSF101307">
    <property type="entry name" value="YutG-like"/>
    <property type="match status" value="1"/>
</dbReference>
<dbReference type="GO" id="GO:0046872">
    <property type="term" value="F:metal ion binding"/>
    <property type="evidence" value="ECO:0007669"/>
    <property type="project" value="UniProtKB-KW"/>
</dbReference>
<keyword evidence="1" id="KW-0443">Lipid metabolism</keyword>
<evidence type="ECO:0000256" key="2">
    <source>
        <dbReference type="SAM" id="Phobius"/>
    </source>
</evidence>
<dbReference type="Pfam" id="PF04608">
    <property type="entry name" value="PgpA"/>
    <property type="match status" value="1"/>
</dbReference>
<dbReference type="GO" id="GO:0005886">
    <property type="term" value="C:plasma membrane"/>
    <property type="evidence" value="ECO:0007669"/>
    <property type="project" value="UniProtKB-SubCell"/>
</dbReference>
<dbReference type="PANTHER" id="PTHR36305:SF1">
    <property type="entry name" value="PHOSPHATIDYLGLYCEROPHOSPHATASE A"/>
    <property type="match status" value="1"/>
</dbReference>
<keyword evidence="1" id="KW-0997">Cell inner membrane</keyword>
<gene>
    <name evidence="4" type="ORF">ISQ64_00765</name>
</gene>
<protein>
    <recommendedName>
        <fullName evidence="1">Phosphatidylglycerophosphatase A</fullName>
        <ecNumber evidence="1">3.1.3.27</ecNumber>
    </recommendedName>
    <alternativeName>
        <fullName evidence="1">Phosphatidylglycerolphosphate phosphatase A</fullName>
    </alternativeName>
</protein>
<dbReference type="PIRSF" id="PIRSF006162">
    <property type="entry name" value="PgpA"/>
    <property type="match status" value="1"/>
</dbReference>
<evidence type="ECO:0000313" key="4">
    <source>
        <dbReference type="EMBL" id="MBL6817917.1"/>
    </source>
</evidence>
<dbReference type="EC" id="3.1.3.27" evidence="1"/>
<comment type="function">
    <text evidence="1">Lipid phosphatase which dephosphorylates phosphatidylglycerophosphate (PGP) to phosphatidylglycerol (PG).</text>
</comment>
<comment type="caution">
    <text evidence="4">The sequence shown here is derived from an EMBL/GenBank/DDBJ whole genome shotgun (WGS) entry which is preliminary data.</text>
</comment>
<name>A0A937I6R2_9GAMM</name>
<feature type="transmembrane region" description="Helical" evidence="2">
    <location>
        <begin position="103"/>
        <end position="122"/>
    </location>
</feature>
<dbReference type="InterPro" id="IPR007686">
    <property type="entry name" value="YutG/PgpA"/>
</dbReference>
<evidence type="ECO:0000313" key="5">
    <source>
        <dbReference type="Proteomes" id="UP000711391"/>
    </source>
</evidence>
<keyword evidence="1" id="KW-0378">Hydrolase</keyword>
<feature type="transmembrane region" description="Helical" evidence="2">
    <location>
        <begin position="33"/>
        <end position="58"/>
    </location>
</feature>
<dbReference type="InterPro" id="IPR026037">
    <property type="entry name" value="PgpA"/>
</dbReference>
<keyword evidence="1 2" id="KW-0812">Transmembrane</keyword>
<organism evidence="4 5">
    <name type="scientific">SAR86 cluster bacterium</name>
    <dbReference type="NCBI Taxonomy" id="2030880"/>
    <lineage>
        <taxon>Bacteria</taxon>
        <taxon>Pseudomonadati</taxon>
        <taxon>Pseudomonadota</taxon>
        <taxon>Gammaproteobacteria</taxon>
        <taxon>SAR86 cluster</taxon>
    </lineage>
</organism>
<dbReference type="Proteomes" id="UP000711391">
    <property type="component" value="Unassembled WGS sequence"/>
</dbReference>
<evidence type="ECO:0000256" key="1">
    <source>
        <dbReference type="PIRNR" id="PIRNR006162"/>
    </source>
</evidence>
<dbReference type="InterPro" id="IPR036681">
    <property type="entry name" value="PgpA-like_sf"/>
</dbReference>
<comment type="pathway">
    <text evidence="1">Phospholipid metabolism; phosphatidylglycerol biosynthesis; phosphatidylglycerol from CDP-diacylglycerol: step 2/2.</text>
</comment>
<reference evidence="4" key="1">
    <citation type="submission" date="2020-10" db="EMBL/GenBank/DDBJ databases">
        <title>Microbiome of the Black Sea water column analyzed by genome centric metagenomics.</title>
        <authorList>
            <person name="Cabello-Yeves P.J."/>
            <person name="Callieri C."/>
            <person name="Picazo A."/>
            <person name="Mehrshad M."/>
            <person name="Haro-Moreno J.M."/>
            <person name="Roda-Garcia J."/>
            <person name="Dzembekova N."/>
            <person name="Slabakova V."/>
            <person name="Slabakova N."/>
            <person name="Moncheva S."/>
            <person name="Rodriguez-Valera F."/>
        </authorList>
    </citation>
    <scope>NUCLEOTIDE SEQUENCE</scope>
    <source>
        <strain evidence="4">BS307-5m-G50</strain>
    </source>
</reference>
<comment type="catalytic activity">
    <reaction evidence="1">
        <text>a 1,2-diacyl-sn-glycero-3-phospho-(1'-sn-glycero-3'-phosphate) + H2O = a 1,2-diacyl-sn-glycero-3-phospho-(1'-sn-glycerol) + phosphate</text>
        <dbReference type="Rhea" id="RHEA:33751"/>
        <dbReference type="ChEBI" id="CHEBI:15377"/>
        <dbReference type="ChEBI" id="CHEBI:43474"/>
        <dbReference type="ChEBI" id="CHEBI:60110"/>
        <dbReference type="ChEBI" id="CHEBI:64716"/>
        <dbReference type="EC" id="3.1.3.27"/>
    </reaction>
</comment>
<feature type="transmembrane region" description="Helical" evidence="2">
    <location>
        <begin position="142"/>
        <end position="160"/>
    </location>
</feature>
<dbReference type="GO" id="GO:0008962">
    <property type="term" value="F:phosphatidylglycerophosphatase activity"/>
    <property type="evidence" value="ECO:0007669"/>
    <property type="project" value="UniProtKB-EC"/>
</dbReference>
<feature type="transmembrane region" description="Helical" evidence="2">
    <location>
        <begin position="78"/>
        <end position="97"/>
    </location>
</feature>
<keyword evidence="2" id="KW-1133">Transmembrane helix</keyword>